<comment type="caution">
    <text evidence="5">The sequence shown here is derived from an EMBL/GenBank/DDBJ whole genome shotgun (WGS) entry which is preliminary data.</text>
</comment>
<dbReference type="SUPFAM" id="SSF110857">
    <property type="entry name" value="Gamma-glutamyl cyclotransferase-like"/>
    <property type="match status" value="1"/>
</dbReference>
<evidence type="ECO:0000313" key="6">
    <source>
        <dbReference type="Proteomes" id="UP000483018"/>
    </source>
</evidence>
<sequence length="126" mass="14829">MKKCNVFVYGTLMQGYCNHHYLSNNENVRYLGKGILNDYEMYHIEDYPGILPKQEEKILGEVYSVDGEVLANLDELEDEGVLYNRVIEKIYLENTKEVIKAYVYVWRLSVEGKEKVKEMPWKPLEA</sequence>
<dbReference type="PANTHER" id="PTHR12510">
    <property type="entry name" value="TROPONIN C-AKIN-1 PROTEIN"/>
    <property type="match status" value="1"/>
</dbReference>
<dbReference type="InterPro" id="IPR036568">
    <property type="entry name" value="GGCT-like_sf"/>
</dbReference>
<evidence type="ECO:0000259" key="4">
    <source>
        <dbReference type="Pfam" id="PF06094"/>
    </source>
</evidence>
<dbReference type="EMBL" id="WSLF01000012">
    <property type="protein sequence ID" value="KAE9631355.1"/>
    <property type="molecule type" value="Genomic_DNA"/>
</dbReference>
<name>A0A7C8LDI6_9FIRM</name>
<accession>A0A7C8LDI6</accession>
<dbReference type="PANTHER" id="PTHR12510:SF4">
    <property type="entry name" value="GAMMA-GLUTAMYLAMINECYCLOTRANSFERASE"/>
    <property type="match status" value="1"/>
</dbReference>
<dbReference type="GO" id="GO:0005829">
    <property type="term" value="C:cytosol"/>
    <property type="evidence" value="ECO:0007669"/>
    <property type="project" value="TreeGrafter"/>
</dbReference>
<dbReference type="Proteomes" id="UP000483018">
    <property type="component" value="Unassembled WGS sequence"/>
</dbReference>
<dbReference type="InterPro" id="IPR009288">
    <property type="entry name" value="AIG2-like_dom"/>
</dbReference>
<dbReference type="OrthoDB" id="8538589at2"/>
<protein>
    <recommendedName>
        <fullName evidence="3">Gamma-glutamylcyclotransferase family protein</fullName>
    </recommendedName>
</protein>
<keyword evidence="6" id="KW-1185">Reference proteome</keyword>
<dbReference type="CDD" id="cd06661">
    <property type="entry name" value="GGCT_like"/>
    <property type="match status" value="1"/>
</dbReference>
<dbReference type="Gene3D" id="3.10.490.10">
    <property type="entry name" value="Gamma-glutamyl cyclotransferase-like"/>
    <property type="match status" value="1"/>
</dbReference>
<keyword evidence="5" id="KW-0808">Transferase</keyword>
<proteinExistence type="inferred from homology"/>
<gene>
    <name evidence="5" type="ORF">GND95_11375</name>
</gene>
<comment type="similarity">
    <text evidence="1 3">Belongs to the gamma-glutamylcyclotransferase family.</text>
</comment>
<reference evidence="5 6" key="1">
    <citation type="submission" date="2019-12" db="EMBL/GenBank/DDBJ databases">
        <title>Defluviitalea raffinosedens, isolated from a biogas fermenter, genome sequencing and characterization.</title>
        <authorList>
            <person name="Rettenmaier R."/>
            <person name="Schneider M."/>
            <person name="Neuhaus K."/>
            <person name="Liebl W."/>
            <person name="Zverlov V."/>
        </authorList>
    </citation>
    <scope>NUCLEOTIDE SEQUENCE [LARGE SCALE GENOMIC DNA]</scope>
    <source>
        <strain evidence="5 6">249c-K6</strain>
    </source>
</reference>
<evidence type="ECO:0000256" key="3">
    <source>
        <dbReference type="RuleBase" id="RU367036"/>
    </source>
</evidence>
<dbReference type="InterPro" id="IPR039126">
    <property type="entry name" value="GGACT"/>
</dbReference>
<dbReference type="AlphaFoldDB" id="A0A7C8LDI6"/>
<evidence type="ECO:0000256" key="1">
    <source>
        <dbReference type="ARBA" id="ARBA00008861"/>
    </source>
</evidence>
<feature type="active site" description="Proton acceptor" evidence="2">
    <location>
        <position position="77"/>
    </location>
</feature>
<evidence type="ECO:0000313" key="5">
    <source>
        <dbReference type="EMBL" id="KAE9631355.1"/>
    </source>
</evidence>
<evidence type="ECO:0000256" key="2">
    <source>
        <dbReference type="PIRSR" id="PIRSR639126-1"/>
    </source>
</evidence>
<dbReference type="GO" id="GO:0061929">
    <property type="term" value="F:gamma-glutamylaminecyclotransferase activity"/>
    <property type="evidence" value="ECO:0007669"/>
    <property type="project" value="InterPro"/>
</dbReference>
<dbReference type="InterPro" id="IPR013024">
    <property type="entry name" value="GGCT-like"/>
</dbReference>
<dbReference type="Pfam" id="PF06094">
    <property type="entry name" value="GGACT"/>
    <property type="match status" value="1"/>
</dbReference>
<organism evidence="5 6">
    <name type="scientific">Defluviitalea raffinosedens</name>
    <dbReference type="NCBI Taxonomy" id="1450156"/>
    <lineage>
        <taxon>Bacteria</taxon>
        <taxon>Bacillati</taxon>
        <taxon>Bacillota</taxon>
        <taxon>Clostridia</taxon>
        <taxon>Lachnospirales</taxon>
        <taxon>Defluviitaleaceae</taxon>
        <taxon>Defluviitalea</taxon>
    </lineage>
</organism>
<dbReference type="RefSeq" id="WP_158741282.1">
    <property type="nucleotide sequence ID" value="NZ_JAFBEP010000002.1"/>
</dbReference>
<feature type="domain" description="Gamma-glutamylcyclotransferase AIG2-like" evidence="4">
    <location>
        <begin position="6"/>
        <end position="122"/>
    </location>
</feature>
<dbReference type="GO" id="GO:0016740">
    <property type="term" value="F:transferase activity"/>
    <property type="evidence" value="ECO:0007669"/>
    <property type="project" value="UniProtKB-KW"/>
</dbReference>